<evidence type="ECO:0000313" key="12">
    <source>
        <dbReference type="Proteomes" id="UP000051442"/>
    </source>
</evidence>
<dbReference type="PATRIC" id="fig|1423804.4.peg.2752"/>
<dbReference type="RefSeq" id="WP_082405075.1">
    <property type="nucleotide sequence ID" value="NZ_AYZM01000171.1"/>
</dbReference>
<comment type="similarity">
    <text evidence="3">Belongs to the CobT family.</text>
</comment>
<sequence length="350" mass="36766">MEKLAFLQPLSPISTTARDQLQAKLDNLAKPIRGLGRLEELAIDIAGIQQTADIQVAKRTCLVYVADNGVVVEGVSATSEPITNILADNIADGHAAVSALAIARGCEVKVYDVGLAGPHHVNSKLIDKRIKAGTNDILKAPAMSREEAIQSIKVGYDTALEAIEAGTDLLLIGEAGLGNTTLASAIVATMLNVPVTDVVSAGSHVKDATVQNKLKVVETAVKQWQPDAADPIDVLSKLGAFELGAKTGAILCAAEHGVPLILDGFLSDTSALLAEAIQPGVTQHLIASHSSKESGANRVLEHLGLKPYLDFNLAAGEGTGAVMLLAEIDDIQAVLQHMNRLEDLNFEYTN</sequence>
<reference evidence="11 12" key="1">
    <citation type="journal article" date="2015" name="Genome Announc.">
        <title>Expanding the biotechnology potential of lactobacilli through comparative genomics of 213 strains and associated genera.</title>
        <authorList>
            <person name="Sun Z."/>
            <person name="Harris H.M."/>
            <person name="McCann A."/>
            <person name="Guo C."/>
            <person name="Argimon S."/>
            <person name="Zhang W."/>
            <person name="Yang X."/>
            <person name="Jeffery I.B."/>
            <person name="Cooney J.C."/>
            <person name="Kagawa T.F."/>
            <person name="Liu W."/>
            <person name="Song Y."/>
            <person name="Salvetti E."/>
            <person name="Wrobel A."/>
            <person name="Rasinkangas P."/>
            <person name="Parkhill J."/>
            <person name="Rea M.C."/>
            <person name="O'Sullivan O."/>
            <person name="Ritari J."/>
            <person name="Douillard F.P."/>
            <person name="Paul Ross R."/>
            <person name="Yang R."/>
            <person name="Briner A.E."/>
            <person name="Felis G.E."/>
            <person name="de Vos W.M."/>
            <person name="Barrangou R."/>
            <person name="Klaenhammer T.R."/>
            <person name="Caufield P.W."/>
            <person name="Cui Y."/>
            <person name="Zhang H."/>
            <person name="O'Toole P.W."/>
        </authorList>
    </citation>
    <scope>NUCLEOTIDE SEQUENCE [LARGE SCALE GENOMIC DNA]</scope>
    <source>
        <strain evidence="11 12">DSM 23365</strain>
    </source>
</reference>
<keyword evidence="7 11" id="KW-0328">Glycosyltransferase</keyword>
<accession>A0A0R2EYB1</accession>
<dbReference type="PANTHER" id="PTHR43463:SF1">
    <property type="entry name" value="NICOTINATE-NUCLEOTIDE--DIMETHYLBENZIMIDAZOLE PHOSPHORIBOSYLTRANSFERASE"/>
    <property type="match status" value="1"/>
</dbReference>
<comment type="pathway">
    <text evidence="2">Nucleoside biosynthesis; alpha-ribazole biosynthesis; alpha-ribazole from 5,6-dimethylbenzimidazole: step 1/2.</text>
</comment>
<evidence type="ECO:0000256" key="7">
    <source>
        <dbReference type="ARBA" id="ARBA00022676"/>
    </source>
</evidence>
<dbReference type="CDD" id="cd02439">
    <property type="entry name" value="DMB-PRT_CobT"/>
    <property type="match status" value="1"/>
</dbReference>
<comment type="function">
    <text evidence="1">Catalyzes the synthesis of alpha-ribazole-5'-phosphate from nicotinate mononucleotide (NAMN) and 5,6-dimethylbenzimidazole (DMB).</text>
</comment>
<dbReference type="EC" id="2.4.2.21" evidence="4 10"/>
<protein>
    <recommendedName>
        <fullName evidence="5 10">Nicotinate-nucleotide--dimethylbenzimidazole phosphoribosyltransferase</fullName>
        <ecNumber evidence="4 10">2.4.2.21</ecNumber>
    </recommendedName>
</protein>
<dbReference type="Pfam" id="PF02277">
    <property type="entry name" value="DBI_PRT"/>
    <property type="match status" value="1"/>
</dbReference>
<keyword evidence="8 11" id="KW-0808">Transferase</keyword>
<comment type="catalytic activity">
    <reaction evidence="9">
        <text>5,6-dimethylbenzimidazole + nicotinate beta-D-ribonucleotide = alpha-ribazole 5'-phosphate + nicotinate + H(+)</text>
        <dbReference type="Rhea" id="RHEA:11196"/>
        <dbReference type="ChEBI" id="CHEBI:15378"/>
        <dbReference type="ChEBI" id="CHEBI:15890"/>
        <dbReference type="ChEBI" id="CHEBI:32544"/>
        <dbReference type="ChEBI" id="CHEBI:57502"/>
        <dbReference type="ChEBI" id="CHEBI:57918"/>
        <dbReference type="EC" id="2.4.2.21"/>
    </reaction>
</comment>
<dbReference type="InterPro" id="IPR036087">
    <property type="entry name" value="Nict_dMeBzImd_PRibTrfase_sf"/>
</dbReference>
<dbReference type="GO" id="GO:0009236">
    <property type="term" value="P:cobalamin biosynthetic process"/>
    <property type="evidence" value="ECO:0007669"/>
    <property type="project" value="UniProtKB-UniRule"/>
</dbReference>
<dbReference type="InterPro" id="IPR017846">
    <property type="entry name" value="Nict_dMeBzImd_PRibTrfase_bact"/>
</dbReference>
<keyword evidence="6" id="KW-0169">Cobalamin biosynthesis</keyword>
<dbReference type="PANTHER" id="PTHR43463">
    <property type="entry name" value="NICOTINATE-NUCLEOTIDE--DIMETHYLBENZIMIDAZOLE PHOSPHORIBOSYLTRANSFERASE"/>
    <property type="match status" value="1"/>
</dbReference>
<dbReference type="OrthoDB" id="9781491at2"/>
<dbReference type="EMBL" id="AYZM01000171">
    <property type="protein sequence ID" value="KRN17818.1"/>
    <property type="molecule type" value="Genomic_DNA"/>
</dbReference>
<gene>
    <name evidence="11" type="ORF">FD14_GL002543</name>
</gene>
<dbReference type="AlphaFoldDB" id="A0A0R2EYB1"/>
<dbReference type="UniPathway" id="UPA00061">
    <property type="reaction ID" value="UER00516"/>
</dbReference>
<dbReference type="SUPFAM" id="SSF52733">
    <property type="entry name" value="Nicotinate mononucleotide:5,6-dimethylbenzimidazole phosphoribosyltransferase (CobT)"/>
    <property type="match status" value="1"/>
</dbReference>
<evidence type="ECO:0000256" key="9">
    <source>
        <dbReference type="ARBA" id="ARBA00047340"/>
    </source>
</evidence>
<evidence type="ECO:0000256" key="3">
    <source>
        <dbReference type="ARBA" id="ARBA00007110"/>
    </source>
</evidence>
<name>A0A0R2EYB1_9LACO</name>
<evidence type="ECO:0000256" key="6">
    <source>
        <dbReference type="ARBA" id="ARBA00022573"/>
    </source>
</evidence>
<organism evidence="11 12">
    <name type="scientific">Secundilactobacillus similis DSM 23365 = JCM 2765</name>
    <dbReference type="NCBI Taxonomy" id="1423804"/>
    <lineage>
        <taxon>Bacteria</taxon>
        <taxon>Bacillati</taxon>
        <taxon>Bacillota</taxon>
        <taxon>Bacilli</taxon>
        <taxon>Lactobacillales</taxon>
        <taxon>Lactobacillaceae</taxon>
        <taxon>Secundilactobacillus</taxon>
    </lineage>
</organism>
<evidence type="ECO:0000256" key="5">
    <source>
        <dbReference type="ARBA" id="ARBA00015486"/>
    </source>
</evidence>
<dbReference type="NCBIfam" id="TIGR03160">
    <property type="entry name" value="cobT_DBIPRT"/>
    <property type="match status" value="1"/>
</dbReference>
<evidence type="ECO:0000256" key="2">
    <source>
        <dbReference type="ARBA" id="ARBA00005049"/>
    </source>
</evidence>
<dbReference type="GO" id="GO:0008939">
    <property type="term" value="F:nicotinate-nucleotide-dimethylbenzimidazole phosphoribosyltransferase activity"/>
    <property type="evidence" value="ECO:0007669"/>
    <property type="project" value="UniProtKB-UniRule"/>
</dbReference>
<dbReference type="Proteomes" id="UP000051442">
    <property type="component" value="Unassembled WGS sequence"/>
</dbReference>
<keyword evidence="12" id="KW-1185">Reference proteome</keyword>
<comment type="caution">
    <text evidence="11">The sequence shown here is derived from an EMBL/GenBank/DDBJ whole genome shotgun (WGS) entry which is preliminary data.</text>
</comment>
<dbReference type="InterPro" id="IPR003200">
    <property type="entry name" value="Nict_dMeBzImd_PRibTrfase"/>
</dbReference>
<proteinExistence type="inferred from homology"/>
<dbReference type="Gene3D" id="3.40.50.10210">
    <property type="match status" value="1"/>
</dbReference>
<dbReference type="Gene3D" id="1.10.1610.10">
    <property type="match status" value="1"/>
</dbReference>
<evidence type="ECO:0000256" key="8">
    <source>
        <dbReference type="ARBA" id="ARBA00022679"/>
    </source>
</evidence>
<evidence type="ECO:0000256" key="4">
    <source>
        <dbReference type="ARBA" id="ARBA00011991"/>
    </source>
</evidence>
<evidence type="ECO:0000313" key="11">
    <source>
        <dbReference type="EMBL" id="KRN17818.1"/>
    </source>
</evidence>
<evidence type="ECO:0000256" key="1">
    <source>
        <dbReference type="ARBA" id="ARBA00002197"/>
    </source>
</evidence>
<dbReference type="STRING" id="1423804.FD14_GL002543"/>
<dbReference type="InterPro" id="IPR023195">
    <property type="entry name" value="Nict_dMeBzImd_PRibTrfase_N"/>
</dbReference>
<evidence type="ECO:0000256" key="10">
    <source>
        <dbReference type="NCBIfam" id="TIGR03160"/>
    </source>
</evidence>
<dbReference type="NCBIfam" id="NF000996">
    <property type="entry name" value="PRK00105.1"/>
    <property type="match status" value="1"/>
</dbReference>